<dbReference type="GO" id="GO:0016567">
    <property type="term" value="P:protein ubiquitination"/>
    <property type="evidence" value="ECO:0007669"/>
    <property type="project" value="UniProtKB-UniPathway"/>
</dbReference>
<protein>
    <recommendedName>
        <fullName evidence="2">U-box domain-containing protein</fullName>
    </recommendedName>
</protein>
<comment type="pathway">
    <text evidence="1">Protein modification; protein ubiquitination.</text>
</comment>
<dbReference type="AlphaFoldDB" id="A0A2R6WPM9"/>
<dbReference type="GO" id="GO:0004842">
    <property type="term" value="F:ubiquitin-protein transferase activity"/>
    <property type="evidence" value="ECO:0007669"/>
    <property type="project" value="InterPro"/>
</dbReference>
<evidence type="ECO:0000313" key="4">
    <source>
        <dbReference type="Proteomes" id="UP000244005"/>
    </source>
</evidence>
<organism evidence="3 4">
    <name type="scientific">Marchantia polymorpha</name>
    <name type="common">Common liverwort</name>
    <name type="synonym">Marchantia aquatica</name>
    <dbReference type="NCBI Taxonomy" id="3197"/>
    <lineage>
        <taxon>Eukaryota</taxon>
        <taxon>Viridiplantae</taxon>
        <taxon>Streptophyta</taxon>
        <taxon>Embryophyta</taxon>
        <taxon>Marchantiophyta</taxon>
        <taxon>Marchantiopsida</taxon>
        <taxon>Marchantiidae</taxon>
        <taxon>Marchantiales</taxon>
        <taxon>Marchantiaceae</taxon>
        <taxon>Marchantia</taxon>
    </lineage>
</organism>
<feature type="domain" description="U-box" evidence="2">
    <location>
        <begin position="122"/>
        <end position="157"/>
    </location>
</feature>
<gene>
    <name evidence="3" type="ORF">MARPO_0068s0028</name>
</gene>
<keyword evidence="4" id="KW-1185">Reference proteome</keyword>
<evidence type="ECO:0000313" key="3">
    <source>
        <dbReference type="EMBL" id="PTQ35804.1"/>
    </source>
</evidence>
<reference evidence="4" key="1">
    <citation type="journal article" date="2017" name="Cell">
        <title>Insights into land plant evolution garnered from the Marchantia polymorpha genome.</title>
        <authorList>
            <person name="Bowman J.L."/>
            <person name="Kohchi T."/>
            <person name="Yamato K.T."/>
            <person name="Jenkins J."/>
            <person name="Shu S."/>
            <person name="Ishizaki K."/>
            <person name="Yamaoka S."/>
            <person name="Nishihama R."/>
            <person name="Nakamura Y."/>
            <person name="Berger F."/>
            <person name="Adam C."/>
            <person name="Aki S.S."/>
            <person name="Althoff F."/>
            <person name="Araki T."/>
            <person name="Arteaga-Vazquez M.A."/>
            <person name="Balasubrmanian S."/>
            <person name="Barry K."/>
            <person name="Bauer D."/>
            <person name="Boehm C.R."/>
            <person name="Briginshaw L."/>
            <person name="Caballero-Perez J."/>
            <person name="Catarino B."/>
            <person name="Chen F."/>
            <person name="Chiyoda S."/>
            <person name="Chovatia M."/>
            <person name="Davies K.M."/>
            <person name="Delmans M."/>
            <person name="Demura T."/>
            <person name="Dierschke T."/>
            <person name="Dolan L."/>
            <person name="Dorantes-Acosta A.E."/>
            <person name="Eklund D.M."/>
            <person name="Florent S.N."/>
            <person name="Flores-Sandoval E."/>
            <person name="Fujiyama A."/>
            <person name="Fukuzawa H."/>
            <person name="Galik B."/>
            <person name="Grimanelli D."/>
            <person name="Grimwood J."/>
            <person name="Grossniklaus U."/>
            <person name="Hamada T."/>
            <person name="Haseloff J."/>
            <person name="Hetherington A.J."/>
            <person name="Higo A."/>
            <person name="Hirakawa Y."/>
            <person name="Hundley H.N."/>
            <person name="Ikeda Y."/>
            <person name="Inoue K."/>
            <person name="Inoue S.I."/>
            <person name="Ishida S."/>
            <person name="Jia Q."/>
            <person name="Kakita M."/>
            <person name="Kanazawa T."/>
            <person name="Kawai Y."/>
            <person name="Kawashima T."/>
            <person name="Kennedy M."/>
            <person name="Kinose K."/>
            <person name="Kinoshita T."/>
            <person name="Kohara Y."/>
            <person name="Koide E."/>
            <person name="Komatsu K."/>
            <person name="Kopischke S."/>
            <person name="Kubo M."/>
            <person name="Kyozuka J."/>
            <person name="Lagercrantz U."/>
            <person name="Lin S.S."/>
            <person name="Lindquist E."/>
            <person name="Lipzen A.M."/>
            <person name="Lu C.W."/>
            <person name="De Luna E."/>
            <person name="Martienssen R.A."/>
            <person name="Minamino N."/>
            <person name="Mizutani M."/>
            <person name="Mizutani M."/>
            <person name="Mochizuki N."/>
            <person name="Monte I."/>
            <person name="Mosher R."/>
            <person name="Nagasaki H."/>
            <person name="Nakagami H."/>
            <person name="Naramoto S."/>
            <person name="Nishitani K."/>
            <person name="Ohtani M."/>
            <person name="Okamoto T."/>
            <person name="Okumura M."/>
            <person name="Phillips J."/>
            <person name="Pollak B."/>
            <person name="Reinders A."/>
            <person name="Rovekamp M."/>
            <person name="Sano R."/>
            <person name="Sawa S."/>
            <person name="Schmid M.W."/>
            <person name="Shirakawa M."/>
            <person name="Solano R."/>
            <person name="Spunde A."/>
            <person name="Suetsugu N."/>
            <person name="Sugano S."/>
            <person name="Sugiyama A."/>
            <person name="Sun R."/>
            <person name="Suzuki Y."/>
            <person name="Takenaka M."/>
            <person name="Takezawa D."/>
            <person name="Tomogane H."/>
            <person name="Tsuzuki M."/>
            <person name="Ueda T."/>
            <person name="Umeda M."/>
            <person name="Ward J.M."/>
            <person name="Watanabe Y."/>
            <person name="Yazaki K."/>
            <person name="Yokoyama R."/>
            <person name="Yoshitake Y."/>
            <person name="Yotsui I."/>
            <person name="Zachgo S."/>
            <person name="Schmutz J."/>
        </authorList>
    </citation>
    <scope>NUCLEOTIDE SEQUENCE [LARGE SCALE GENOMIC DNA]</scope>
    <source>
        <strain evidence="4">Tak-1</strain>
    </source>
</reference>
<dbReference type="SUPFAM" id="SSF57850">
    <property type="entry name" value="RING/U-box"/>
    <property type="match status" value="1"/>
</dbReference>
<accession>A0A2R6WPM9</accession>
<dbReference type="InterPro" id="IPR013083">
    <property type="entry name" value="Znf_RING/FYVE/PHD"/>
</dbReference>
<dbReference type="Gramene" id="Mp7g08740.1">
    <property type="protein sequence ID" value="Mp7g08740.1.cds"/>
    <property type="gene ID" value="Mp7g08740"/>
</dbReference>
<dbReference type="UniPathway" id="UPA00143"/>
<evidence type="ECO:0000259" key="2">
    <source>
        <dbReference type="Pfam" id="PF04564"/>
    </source>
</evidence>
<dbReference type="InterPro" id="IPR003613">
    <property type="entry name" value="Ubox_domain"/>
</dbReference>
<sequence>MLRRNLDSSFQMALFITTLDVAVDGHSKMEDFQMKMLEIHSTHASSSETARSEIRDILVPLLEGVPKKKKLQLVISVVQNMHQTADTEKFFADVLANLDPVAPMEDDEQSTVTNADDDEDINDPITCELMCDPVKGTDGRTYDRWTIIDNDLTMSPFDQSKRKPFRIECDDINVRGRLFKRYPEAEVLFRKHRHDYRKGSMKLAREGHDAEALVMLENVLKWADDDFECLELRDLILKRKSQQDFATGINIQVRETSRLLPSTQSSPTLLSRSITLPRNHEFHIEEHIQRERSFGPTSPTLPSTLSSLPAWARRELHTLCFPKRYS</sequence>
<dbReference type="Proteomes" id="UP000244005">
    <property type="component" value="Unassembled WGS sequence"/>
</dbReference>
<dbReference type="EMBL" id="KZ772740">
    <property type="protein sequence ID" value="PTQ35806.1"/>
    <property type="molecule type" value="Genomic_DNA"/>
</dbReference>
<proteinExistence type="predicted"/>
<evidence type="ECO:0000256" key="1">
    <source>
        <dbReference type="ARBA" id="ARBA00004906"/>
    </source>
</evidence>
<dbReference type="EMBL" id="KZ772740">
    <property type="protein sequence ID" value="PTQ35804.1"/>
    <property type="molecule type" value="Genomic_DNA"/>
</dbReference>
<name>A0A2R6WPM9_MARPO</name>
<reference evidence="3" key="2">
    <citation type="submission" date="2017-12" db="EMBL/GenBank/DDBJ databases">
        <title>WGS assembly of Marchantia polymorpha.</title>
        <authorList>
            <person name="Bowman J.L."/>
            <person name="Kohchi T."/>
            <person name="Yamato K.T."/>
            <person name="Jenkins J."/>
            <person name="Shu S."/>
            <person name="Ishizaki K."/>
            <person name="Yamaoka S."/>
            <person name="Nishihama R."/>
            <person name="Nakamura Y."/>
            <person name="Berger F."/>
            <person name="Adam C."/>
            <person name="Aki S.S."/>
            <person name="Althoff F."/>
            <person name="Araki T."/>
            <person name="Arteaga-Vazquez M.A."/>
            <person name="Balasubrmanian S."/>
            <person name="Bauer D."/>
            <person name="Boehm C.R."/>
            <person name="Briginshaw L."/>
            <person name="Caballero-Perez J."/>
            <person name="Catarino B."/>
            <person name="Chen F."/>
            <person name="Chiyoda S."/>
            <person name="Chovatia M."/>
            <person name="Davies K.M."/>
            <person name="Delmans M."/>
            <person name="Demura T."/>
            <person name="Dierschke T."/>
            <person name="Dolan L."/>
            <person name="Dorantes-Acosta A.E."/>
            <person name="Eklund D.M."/>
            <person name="Florent S.N."/>
            <person name="Flores-Sandoval E."/>
            <person name="Fujiyama A."/>
            <person name="Fukuzawa H."/>
            <person name="Galik B."/>
            <person name="Grimanelli D."/>
            <person name="Grimwood J."/>
            <person name="Grossniklaus U."/>
            <person name="Hamada T."/>
            <person name="Haseloff J."/>
            <person name="Hetherington A.J."/>
            <person name="Higo A."/>
            <person name="Hirakawa Y."/>
            <person name="Hundley H.N."/>
            <person name="Ikeda Y."/>
            <person name="Inoue K."/>
            <person name="Inoue S."/>
            <person name="Ishida S."/>
            <person name="Jia Q."/>
            <person name="Kakita M."/>
            <person name="Kanazawa T."/>
            <person name="Kawai Y."/>
            <person name="Kawashima T."/>
            <person name="Kennedy M."/>
            <person name="Kinose K."/>
            <person name="Kinoshita T."/>
            <person name="Kohara Y."/>
            <person name="Koide E."/>
            <person name="Komatsu K."/>
            <person name="Kopischke S."/>
            <person name="Kubo M."/>
            <person name="Kyozuka J."/>
            <person name="Lagercrantz U."/>
            <person name="Lin S.S."/>
            <person name="Lindquist E."/>
            <person name="Lipzen A.M."/>
            <person name="Lu C."/>
            <person name="Luna E.D."/>
            <person name="Martienssen R.A."/>
            <person name="Minamino N."/>
            <person name="Mizutani M."/>
            <person name="Mizutani M."/>
            <person name="Mochizuki N."/>
            <person name="Monte I."/>
            <person name="Mosher R."/>
            <person name="Nagasaki H."/>
            <person name="Nakagami H."/>
            <person name="Naramoto S."/>
            <person name="Nishitani K."/>
            <person name="Ohtani M."/>
            <person name="Okamoto T."/>
            <person name="Okumura M."/>
            <person name="Phillips J."/>
            <person name="Pollak B."/>
            <person name="Reinders A."/>
            <person name="Roevekamp M."/>
            <person name="Sano R."/>
            <person name="Sawa S."/>
            <person name="Schmid M.W."/>
            <person name="Shirakawa M."/>
            <person name="Solano R."/>
            <person name="Spunde A."/>
            <person name="Suetsugu N."/>
            <person name="Sugano S."/>
            <person name="Sugiyama A."/>
            <person name="Sun R."/>
            <person name="Suzuki Y."/>
            <person name="Takenaka M."/>
            <person name="Takezawa D."/>
            <person name="Tomogane H."/>
            <person name="Tsuzuki M."/>
            <person name="Ueda T."/>
            <person name="Umeda M."/>
            <person name="Ward J.M."/>
            <person name="Watanabe Y."/>
            <person name="Yazaki K."/>
            <person name="Yokoyama R."/>
            <person name="Yoshitake Y."/>
            <person name="Yotsui I."/>
            <person name="Zachgo S."/>
            <person name="Schmutz J."/>
        </authorList>
    </citation>
    <scope>NUCLEOTIDE SEQUENCE [LARGE SCALE GENOMIC DNA]</scope>
    <source>
        <strain evidence="3">Tak-1</strain>
    </source>
</reference>
<dbReference type="Pfam" id="PF04564">
    <property type="entry name" value="U-box"/>
    <property type="match status" value="1"/>
</dbReference>
<dbReference type="OrthoDB" id="2423701at2759"/>
<dbReference type="Gene3D" id="3.30.40.10">
    <property type="entry name" value="Zinc/RING finger domain, C3HC4 (zinc finger)"/>
    <property type="match status" value="1"/>
</dbReference>